<evidence type="ECO:0000313" key="2">
    <source>
        <dbReference type="EMBL" id="KAH8035453.1"/>
    </source>
</evidence>
<feature type="region of interest" description="Disordered" evidence="1">
    <location>
        <begin position="66"/>
        <end position="98"/>
    </location>
</feature>
<reference evidence="2" key="1">
    <citation type="journal article" date="2020" name="Cell">
        <title>Large-Scale Comparative Analyses of Tick Genomes Elucidate Their Genetic Diversity and Vector Capacities.</title>
        <authorList>
            <consortium name="Tick Genome and Microbiome Consortium (TIGMIC)"/>
            <person name="Jia N."/>
            <person name="Wang J."/>
            <person name="Shi W."/>
            <person name="Du L."/>
            <person name="Sun Y."/>
            <person name="Zhan W."/>
            <person name="Jiang J.F."/>
            <person name="Wang Q."/>
            <person name="Zhang B."/>
            <person name="Ji P."/>
            <person name="Bell-Sakyi L."/>
            <person name="Cui X.M."/>
            <person name="Yuan T.T."/>
            <person name="Jiang B.G."/>
            <person name="Yang W.F."/>
            <person name="Lam T.T."/>
            <person name="Chang Q.C."/>
            <person name="Ding S.J."/>
            <person name="Wang X.J."/>
            <person name="Zhu J.G."/>
            <person name="Ruan X.D."/>
            <person name="Zhao L."/>
            <person name="Wei J.T."/>
            <person name="Ye R.Z."/>
            <person name="Que T.C."/>
            <person name="Du C.H."/>
            <person name="Zhou Y.H."/>
            <person name="Cheng J.X."/>
            <person name="Dai P.F."/>
            <person name="Guo W.B."/>
            <person name="Han X.H."/>
            <person name="Huang E.J."/>
            <person name="Li L.F."/>
            <person name="Wei W."/>
            <person name="Gao Y.C."/>
            <person name="Liu J.Z."/>
            <person name="Shao H.Z."/>
            <person name="Wang X."/>
            <person name="Wang C.C."/>
            <person name="Yang T.C."/>
            <person name="Huo Q.B."/>
            <person name="Li W."/>
            <person name="Chen H.Y."/>
            <person name="Chen S.E."/>
            <person name="Zhou L.G."/>
            <person name="Ni X.B."/>
            <person name="Tian J.H."/>
            <person name="Sheng Y."/>
            <person name="Liu T."/>
            <person name="Pan Y.S."/>
            <person name="Xia L.Y."/>
            <person name="Li J."/>
            <person name="Zhao F."/>
            <person name="Cao W.C."/>
        </authorList>
    </citation>
    <scope>NUCLEOTIDE SEQUENCE</scope>
    <source>
        <strain evidence="2">Rmic-2018</strain>
    </source>
</reference>
<name>A0A9J6EMZ1_RHIMP</name>
<organism evidence="2 3">
    <name type="scientific">Rhipicephalus microplus</name>
    <name type="common">Cattle tick</name>
    <name type="synonym">Boophilus microplus</name>
    <dbReference type="NCBI Taxonomy" id="6941"/>
    <lineage>
        <taxon>Eukaryota</taxon>
        <taxon>Metazoa</taxon>
        <taxon>Ecdysozoa</taxon>
        <taxon>Arthropoda</taxon>
        <taxon>Chelicerata</taxon>
        <taxon>Arachnida</taxon>
        <taxon>Acari</taxon>
        <taxon>Parasitiformes</taxon>
        <taxon>Ixodida</taxon>
        <taxon>Ixodoidea</taxon>
        <taxon>Ixodidae</taxon>
        <taxon>Rhipicephalinae</taxon>
        <taxon>Rhipicephalus</taxon>
        <taxon>Boophilus</taxon>
    </lineage>
</organism>
<dbReference type="AlphaFoldDB" id="A0A9J6EMZ1"/>
<sequence>MHPLFYNANEPFAMLYGSEAAYSAGRRSRRVWPDDDRDSREQLHEEIEVPSWDDEAFSRRSRARPVDPVWGTSLSSETAQSEYQKDEKTTSSASSASACHHCTKHSGVTAFTPPSFKRLFSAGGRHGNPPDGPSNIRLLGLTALAALLVVVVVATNAKTNRIILGLLGSEPPDATRQAFSATIAVICNTAGTGR</sequence>
<feature type="region of interest" description="Disordered" evidence="1">
    <location>
        <begin position="26"/>
        <end position="48"/>
    </location>
</feature>
<gene>
    <name evidence="2" type="ORF">HPB51_005641</name>
</gene>
<proteinExistence type="predicted"/>
<evidence type="ECO:0000313" key="3">
    <source>
        <dbReference type="Proteomes" id="UP000821866"/>
    </source>
</evidence>
<reference evidence="2" key="2">
    <citation type="submission" date="2021-09" db="EMBL/GenBank/DDBJ databases">
        <authorList>
            <person name="Jia N."/>
            <person name="Wang J."/>
            <person name="Shi W."/>
            <person name="Du L."/>
            <person name="Sun Y."/>
            <person name="Zhan W."/>
            <person name="Jiang J."/>
            <person name="Wang Q."/>
            <person name="Zhang B."/>
            <person name="Ji P."/>
            <person name="Sakyi L.B."/>
            <person name="Cui X."/>
            <person name="Yuan T."/>
            <person name="Jiang B."/>
            <person name="Yang W."/>
            <person name="Lam T.T.-Y."/>
            <person name="Chang Q."/>
            <person name="Ding S."/>
            <person name="Wang X."/>
            <person name="Zhu J."/>
            <person name="Ruan X."/>
            <person name="Zhao L."/>
            <person name="Wei J."/>
            <person name="Que T."/>
            <person name="Du C."/>
            <person name="Cheng J."/>
            <person name="Dai P."/>
            <person name="Han X."/>
            <person name="Huang E."/>
            <person name="Gao Y."/>
            <person name="Liu J."/>
            <person name="Shao H."/>
            <person name="Ye R."/>
            <person name="Li L."/>
            <person name="Wei W."/>
            <person name="Wang X."/>
            <person name="Wang C."/>
            <person name="Huo Q."/>
            <person name="Li W."/>
            <person name="Guo W."/>
            <person name="Chen H."/>
            <person name="Chen S."/>
            <person name="Zhou L."/>
            <person name="Zhou L."/>
            <person name="Ni X."/>
            <person name="Tian J."/>
            <person name="Zhou Y."/>
            <person name="Sheng Y."/>
            <person name="Liu T."/>
            <person name="Pan Y."/>
            <person name="Xia L."/>
            <person name="Li J."/>
            <person name="Zhao F."/>
            <person name="Cao W."/>
        </authorList>
    </citation>
    <scope>NUCLEOTIDE SEQUENCE</scope>
    <source>
        <strain evidence="2">Rmic-2018</strain>
        <tissue evidence="2">Larvae</tissue>
    </source>
</reference>
<comment type="caution">
    <text evidence="2">The sequence shown here is derived from an EMBL/GenBank/DDBJ whole genome shotgun (WGS) entry which is preliminary data.</text>
</comment>
<evidence type="ECO:0000256" key="1">
    <source>
        <dbReference type="SAM" id="MobiDB-lite"/>
    </source>
</evidence>
<accession>A0A9J6EMZ1</accession>
<dbReference type="Proteomes" id="UP000821866">
    <property type="component" value="Chromosome 11"/>
</dbReference>
<feature type="compositionally biased region" description="Polar residues" evidence="1">
    <location>
        <begin position="72"/>
        <end position="82"/>
    </location>
</feature>
<feature type="compositionally biased region" description="Basic and acidic residues" evidence="1">
    <location>
        <begin position="31"/>
        <end position="47"/>
    </location>
</feature>
<dbReference type="EMBL" id="JABSTU010000003">
    <property type="protein sequence ID" value="KAH8035453.1"/>
    <property type="molecule type" value="Genomic_DNA"/>
</dbReference>
<keyword evidence="3" id="KW-1185">Reference proteome</keyword>
<protein>
    <submittedName>
        <fullName evidence="2">Uncharacterized protein</fullName>
    </submittedName>
</protein>